<protein>
    <submittedName>
        <fullName evidence="1">Uncharacterized protein</fullName>
    </submittedName>
</protein>
<proteinExistence type="predicted"/>
<accession>A0A8S5LKB5</accession>
<sequence>MVYSEHNNYGAMLVTDEGERMGLNDINAMSVQTIDDDALENAMYYVKMFGGKFDILTKEFNRRVKEQGKEFSSVQLVDRETKKVKDSETIKKALVNKYGWDAVATKSPTQLAKLFGTEVMSDLQQANAIETTKTQSIKWR</sequence>
<dbReference type="EMBL" id="BK015867">
    <property type="protein sequence ID" value="DAD70533.1"/>
    <property type="molecule type" value="Genomic_DNA"/>
</dbReference>
<evidence type="ECO:0000313" key="1">
    <source>
        <dbReference type="EMBL" id="DAD70533.1"/>
    </source>
</evidence>
<name>A0A8S5LKB5_9CAUD</name>
<organism evidence="1">
    <name type="scientific">Siphoviridae sp. ctcPV5</name>
    <dbReference type="NCBI Taxonomy" id="2827582"/>
    <lineage>
        <taxon>Viruses</taxon>
        <taxon>Duplodnaviria</taxon>
        <taxon>Heunggongvirae</taxon>
        <taxon>Uroviricota</taxon>
        <taxon>Caudoviricetes</taxon>
    </lineage>
</organism>
<reference evidence="1" key="1">
    <citation type="journal article" date="2021" name="Proc. Natl. Acad. Sci. U.S.A.">
        <title>A Catalog of Tens of Thousands of Viruses from Human Metagenomes Reveals Hidden Associations with Chronic Diseases.</title>
        <authorList>
            <person name="Tisza M.J."/>
            <person name="Buck C.B."/>
        </authorList>
    </citation>
    <scope>NUCLEOTIDE SEQUENCE</scope>
    <source>
        <strain evidence="1">CtcPV5</strain>
    </source>
</reference>